<reference evidence="1 2" key="1">
    <citation type="submission" date="2015-01" db="EMBL/GenBank/DDBJ databases">
        <title>Evolution of Trichinella species and genotypes.</title>
        <authorList>
            <person name="Korhonen P.K."/>
            <person name="Edoardo P."/>
            <person name="Giuseppe L.R."/>
            <person name="Gasser R.B."/>
        </authorList>
    </citation>
    <scope>NUCLEOTIDE SEQUENCE [LARGE SCALE GENOMIC DNA]</scope>
    <source>
        <strain evidence="1">ISS417</strain>
    </source>
</reference>
<name>A0A0V0TRM6_9BILA</name>
<protein>
    <submittedName>
        <fullName evidence="1">Uncharacterized protein</fullName>
    </submittedName>
</protein>
<dbReference type="Proteomes" id="UP000055048">
    <property type="component" value="Unassembled WGS sequence"/>
</dbReference>
<dbReference type="EMBL" id="JYDJ01000168">
    <property type="protein sequence ID" value="KRX41534.1"/>
    <property type="molecule type" value="Genomic_DNA"/>
</dbReference>
<keyword evidence="2" id="KW-1185">Reference proteome</keyword>
<proteinExistence type="predicted"/>
<sequence length="116" mass="13361">MLAAIAYCEGDIWTGGYAEVHQRPDQAPVRHILHFSLFRFCSWEQFGGQFIAGINLSFDWFGIHHSEFFQDVHDILLLGHFDVSVCTLLDLDAKAIVYGAHIIHFERFCQGFLQFI</sequence>
<evidence type="ECO:0000313" key="2">
    <source>
        <dbReference type="Proteomes" id="UP000055048"/>
    </source>
</evidence>
<evidence type="ECO:0000313" key="1">
    <source>
        <dbReference type="EMBL" id="KRX41534.1"/>
    </source>
</evidence>
<accession>A0A0V0TRM6</accession>
<dbReference type="AlphaFoldDB" id="A0A0V0TRM6"/>
<gene>
    <name evidence="1" type="ORF">T05_6718</name>
</gene>
<organism evidence="1 2">
    <name type="scientific">Trichinella murrelli</name>
    <dbReference type="NCBI Taxonomy" id="144512"/>
    <lineage>
        <taxon>Eukaryota</taxon>
        <taxon>Metazoa</taxon>
        <taxon>Ecdysozoa</taxon>
        <taxon>Nematoda</taxon>
        <taxon>Enoplea</taxon>
        <taxon>Dorylaimia</taxon>
        <taxon>Trichinellida</taxon>
        <taxon>Trichinellidae</taxon>
        <taxon>Trichinella</taxon>
    </lineage>
</organism>
<comment type="caution">
    <text evidence="1">The sequence shown here is derived from an EMBL/GenBank/DDBJ whole genome shotgun (WGS) entry which is preliminary data.</text>
</comment>